<feature type="region of interest" description="Disordered" evidence="1">
    <location>
        <begin position="44"/>
        <end position="73"/>
    </location>
</feature>
<reference evidence="2" key="1">
    <citation type="submission" date="2022-10" db="EMBL/GenBank/DDBJ databases">
        <title>Puccinia triticina Genome sequencing and assembly.</title>
        <authorList>
            <person name="Li C."/>
        </authorList>
    </citation>
    <scope>NUCLEOTIDE SEQUENCE</scope>
    <source>
        <strain evidence="2">Pt15</strain>
    </source>
</reference>
<dbReference type="RefSeq" id="XP_053019596.1">
    <property type="nucleotide sequence ID" value="XM_053168381.1"/>
</dbReference>
<evidence type="ECO:0000256" key="1">
    <source>
        <dbReference type="SAM" id="MobiDB-lite"/>
    </source>
</evidence>
<feature type="compositionally biased region" description="Low complexity" evidence="1">
    <location>
        <begin position="44"/>
        <end position="60"/>
    </location>
</feature>
<accession>A0ABY7CIU1</accession>
<name>A0ABY7CIU1_9BASI</name>
<keyword evidence="3" id="KW-1185">Reference proteome</keyword>
<gene>
    <name evidence="2" type="ORF">PtA15_4A492</name>
</gene>
<feature type="region of interest" description="Disordered" evidence="1">
    <location>
        <begin position="1"/>
        <end position="25"/>
    </location>
</feature>
<sequence>MATITRQDSKHTQTGRNHRAIEDQAEAGRAELKAIKAIAGTAATTTRVTTAVETARTEGTNEGTHEESGAVAGKAKAEITSKAQFVDTIIVWRAWSSPH</sequence>
<evidence type="ECO:0008006" key="4">
    <source>
        <dbReference type="Google" id="ProtNLM"/>
    </source>
</evidence>
<organism evidence="2 3">
    <name type="scientific">Puccinia triticina</name>
    <dbReference type="NCBI Taxonomy" id="208348"/>
    <lineage>
        <taxon>Eukaryota</taxon>
        <taxon>Fungi</taxon>
        <taxon>Dikarya</taxon>
        <taxon>Basidiomycota</taxon>
        <taxon>Pucciniomycotina</taxon>
        <taxon>Pucciniomycetes</taxon>
        <taxon>Pucciniales</taxon>
        <taxon>Pucciniaceae</taxon>
        <taxon>Puccinia</taxon>
    </lineage>
</organism>
<evidence type="ECO:0000313" key="3">
    <source>
        <dbReference type="Proteomes" id="UP001164743"/>
    </source>
</evidence>
<dbReference type="EMBL" id="CP110424">
    <property type="protein sequence ID" value="WAQ84041.1"/>
    <property type="molecule type" value="Genomic_DNA"/>
</dbReference>
<proteinExistence type="predicted"/>
<evidence type="ECO:0000313" key="2">
    <source>
        <dbReference type="EMBL" id="WAQ84041.1"/>
    </source>
</evidence>
<dbReference type="Proteomes" id="UP001164743">
    <property type="component" value="Chromosome 4A"/>
</dbReference>
<dbReference type="GeneID" id="77809276"/>
<protein>
    <recommendedName>
        <fullName evidence="4">SMP domain-containing protein</fullName>
    </recommendedName>
</protein>